<keyword evidence="7 13" id="KW-0658">Purine biosynthesis</keyword>
<dbReference type="NCBIfam" id="TIGR01302">
    <property type="entry name" value="IMP_dehydrog"/>
    <property type="match status" value="1"/>
</dbReference>
<evidence type="ECO:0000256" key="3">
    <source>
        <dbReference type="ARBA" id="ARBA00011881"/>
    </source>
</evidence>
<evidence type="ECO:0000256" key="18">
    <source>
        <dbReference type="PROSITE-ProRule" id="PRU00703"/>
    </source>
</evidence>
<dbReference type="PANTHER" id="PTHR11911">
    <property type="entry name" value="INOSINE-5-MONOPHOSPHATE DEHYDROGENASE RELATED"/>
    <property type="match status" value="1"/>
</dbReference>
<evidence type="ECO:0000256" key="6">
    <source>
        <dbReference type="ARBA" id="ARBA00022749"/>
    </source>
</evidence>
<dbReference type="FunFam" id="3.20.20.70:FF:000003">
    <property type="entry name" value="GMP reductase"/>
    <property type="match status" value="1"/>
</dbReference>
<evidence type="ECO:0000256" key="9">
    <source>
        <dbReference type="ARBA" id="ARBA00023002"/>
    </source>
</evidence>
<comment type="pathway">
    <text evidence="13 20">Purine metabolism; XMP biosynthesis via de novo pathway; XMP from IMP: step 1/1.</text>
</comment>
<dbReference type="EC" id="1.1.1.205" evidence="13 20"/>
<dbReference type="PROSITE" id="PS51371">
    <property type="entry name" value="CBS"/>
    <property type="match status" value="2"/>
</dbReference>
<feature type="binding site" evidence="13 15">
    <location>
        <begin position="361"/>
        <end position="362"/>
    </location>
    <ligand>
        <name>IMP</name>
        <dbReference type="ChEBI" id="CHEBI:58053"/>
    </ligand>
</feature>
<feature type="active site" description="Thioimidate intermediate" evidence="13 14">
    <location>
        <position position="305"/>
    </location>
</feature>
<keyword evidence="8 13" id="KW-0630">Potassium</keyword>
<keyword evidence="9 13" id="KW-0560">Oxidoreductase</keyword>
<dbReference type="InterPro" id="IPR013785">
    <property type="entry name" value="Aldolase_TIM"/>
</dbReference>
<evidence type="ECO:0000313" key="23">
    <source>
        <dbReference type="Proteomes" id="UP000590740"/>
    </source>
</evidence>
<dbReference type="SUPFAM" id="SSF54631">
    <property type="entry name" value="CBS-domain pair"/>
    <property type="match status" value="1"/>
</dbReference>
<dbReference type="AlphaFoldDB" id="A0A7W7YBT7"/>
<evidence type="ECO:0000256" key="15">
    <source>
        <dbReference type="PIRSR" id="PIRSR000130-2"/>
    </source>
</evidence>
<dbReference type="GO" id="GO:0006177">
    <property type="term" value="P:GMP biosynthetic process"/>
    <property type="evidence" value="ECO:0007669"/>
    <property type="project" value="UniProtKB-UniRule"/>
</dbReference>
<dbReference type="GO" id="GO:0000166">
    <property type="term" value="F:nucleotide binding"/>
    <property type="evidence" value="ECO:0007669"/>
    <property type="project" value="UniProtKB-UniRule"/>
</dbReference>
<evidence type="ECO:0000256" key="13">
    <source>
        <dbReference type="HAMAP-Rule" id="MF_01964"/>
    </source>
</evidence>
<evidence type="ECO:0000256" key="16">
    <source>
        <dbReference type="PIRSR" id="PIRSR000130-3"/>
    </source>
</evidence>
<comment type="subunit">
    <text evidence="3 13">Homotetramer.</text>
</comment>
<comment type="caution">
    <text evidence="13">Lacks conserved residue(s) required for the propagation of feature annotation.</text>
</comment>
<evidence type="ECO:0000256" key="12">
    <source>
        <dbReference type="ARBA" id="ARBA00048028"/>
    </source>
</evidence>
<evidence type="ECO:0000256" key="11">
    <source>
        <dbReference type="ARBA" id="ARBA00023122"/>
    </source>
</evidence>
<feature type="binding site" evidence="13 15">
    <location>
        <begin position="385"/>
        <end position="389"/>
    </location>
    <ligand>
        <name>IMP</name>
        <dbReference type="ChEBI" id="CHEBI:58053"/>
    </ligand>
</feature>
<comment type="catalytic activity">
    <reaction evidence="12 13 20">
        <text>IMP + NAD(+) + H2O = XMP + NADH + H(+)</text>
        <dbReference type="Rhea" id="RHEA:11708"/>
        <dbReference type="ChEBI" id="CHEBI:15377"/>
        <dbReference type="ChEBI" id="CHEBI:15378"/>
        <dbReference type="ChEBI" id="CHEBI:57464"/>
        <dbReference type="ChEBI" id="CHEBI:57540"/>
        <dbReference type="ChEBI" id="CHEBI:57945"/>
        <dbReference type="ChEBI" id="CHEBI:58053"/>
        <dbReference type="EC" id="1.1.1.205"/>
    </reaction>
</comment>
<feature type="binding site" evidence="13">
    <location>
        <position position="469"/>
    </location>
    <ligand>
        <name>K(+)</name>
        <dbReference type="ChEBI" id="CHEBI:29103"/>
        <note>ligand shared between two tetrameric partners</note>
    </ligand>
</feature>
<keyword evidence="4 13" id="KW-0479">Metal-binding</keyword>
<comment type="activity regulation">
    <text evidence="13">Mycophenolic acid (MPA) is a non-competitive inhibitor that prevents formation of the closed enzyme conformation by binding to the same site as the amobile flap. In contrast, mizoribine monophosphate (MZP) is a competitive inhibitor that induces the closed conformation. MPA is a potent inhibitor of mammalian IMPDHs but a poor inhibitor of the bacterial enzymes. MZP is a more potent inhibitor of bacterial IMPDH.</text>
</comment>
<evidence type="ECO:0000256" key="1">
    <source>
        <dbReference type="ARBA" id="ARBA00001958"/>
    </source>
</evidence>
<dbReference type="SMART" id="SM00116">
    <property type="entry name" value="CBS"/>
    <property type="match status" value="2"/>
</dbReference>
<keyword evidence="23" id="KW-1185">Reference proteome</keyword>
<sequence length="485" mass="50936">MGELPSLALSFDDVLVLPGLSQVLPGDVDVSTKLASIGLNVPILSSAMDTVTESELAIALAREGGLGVIHRNCPIDQQAEHVARVKRSENTVIQHPHTVSPETKLGEVQRLMHEKGVSGFPVVDAQGKLAGMVTSRDMWYIEDEATPVSAIMTPRDKLATGTPQTSFEDALKILYTQRIEKLPLVDSNGKLAGLITKQDIVKRQMFTNAAKDANGQLRVGAAVGVGEDCVARGLAMQAAGADAVFIDAATGHTSRVMQVIARLRESLGSSIPIVAGNVVTADGARDLVKAGASAVKVGVGPGSICTTRIISGVGMPQFTAVQEVAAVCREAGVTVIADGGIRYSGDIVKALAAGADFVMLGSLLAGTAESPGNMVKWQGRTFKEYRGMGSLKAMRKGAGDRYGQNSSGKLVPEGVEARVPYKGPLAEVVFQLIGGLRSGMGYVGANTLDELRAKARFVRITAGGLKESHPHDVVITEEPVNYEPH</sequence>
<evidence type="ECO:0000256" key="14">
    <source>
        <dbReference type="PIRSR" id="PIRSR000130-1"/>
    </source>
</evidence>
<feature type="binding site" evidence="13">
    <location>
        <position position="468"/>
    </location>
    <ligand>
        <name>K(+)</name>
        <dbReference type="ChEBI" id="CHEBI:29103"/>
        <note>ligand shared between two tetrameric partners</note>
    </ligand>
</feature>
<feature type="binding site" description="in other chain" evidence="13 17">
    <location>
        <position position="305"/>
    </location>
    <ligand>
        <name>K(+)</name>
        <dbReference type="ChEBI" id="CHEBI:29103"/>
        <note>ligand shared between two tetrameric partners</note>
    </ligand>
</feature>
<feature type="binding site" evidence="13">
    <location>
        <position position="247"/>
    </location>
    <ligand>
        <name>NAD(+)</name>
        <dbReference type="ChEBI" id="CHEBI:57540"/>
    </ligand>
</feature>
<dbReference type="Proteomes" id="UP000590740">
    <property type="component" value="Unassembled WGS sequence"/>
</dbReference>
<evidence type="ECO:0000256" key="20">
    <source>
        <dbReference type="RuleBase" id="RU003928"/>
    </source>
</evidence>
<feature type="binding site" evidence="16">
    <location>
        <begin position="247"/>
        <end position="249"/>
    </location>
    <ligand>
        <name>NAD(+)</name>
        <dbReference type="ChEBI" id="CHEBI:57540"/>
    </ligand>
</feature>
<keyword evidence="6 13" id="KW-0332">GMP biosynthesis</keyword>
<evidence type="ECO:0000256" key="7">
    <source>
        <dbReference type="ARBA" id="ARBA00022755"/>
    </source>
</evidence>
<dbReference type="SUPFAM" id="SSF51412">
    <property type="entry name" value="Inosine monophosphate dehydrogenase (IMPDH)"/>
    <property type="match status" value="1"/>
</dbReference>
<feature type="domain" description="CBS" evidence="21">
    <location>
        <begin position="92"/>
        <end position="148"/>
    </location>
</feature>
<dbReference type="InterPro" id="IPR000644">
    <property type="entry name" value="CBS_dom"/>
</dbReference>
<dbReference type="InterPro" id="IPR046342">
    <property type="entry name" value="CBS_dom_sf"/>
</dbReference>
<dbReference type="GO" id="GO:0046872">
    <property type="term" value="F:metal ion binding"/>
    <property type="evidence" value="ECO:0007669"/>
    <property type="project" value="UniProtKB-UniRule"/>
</dbReference>
<dbReference type="Pfam" id="PF00478">
    <property type="entry name" value="IMPDH"/>
    <property type="match status" value="1"/>
</dbReference>
<dbReference type="GO" id="GO:0003938">
    <property type="term" value="F:IMP dehydrogenase activity"/>
    <property type="evidence" value="ECO:0007669"/>
    <property type="project" value="UniProtKB-UniRule"/>
</dbReference>
<evidence type="ECO:0000256" key="10">
    <source>
        <dbReference type="ARBA" id="ARBA00023027"/>
    </source>
</evidence>
<comment type="cofactor">
    <cofactor evidence="1 13">
        <name>K(+)</name>
        <dbReference type="ChEBI" id="CHEBI:29103"/>
    </cofactor>
</comment>
<feature type="active site" description="Proton acceptor" evidence="13 14">
    <location>
        <position position="401"/>
    </location>
</feature>
<accession>A0A7W7YBT7</accession>
<feature type="binding site" evidence="13 15">
    <location>
        <position position="413"/>
    </location>
    <ligand>
        <name>IMP</name>
        <dbReference type="ChEBI" id="CHEBI:58053"/>
    </ligand>
</feature>
<keyword evidence="5" id="KW-0677">Repeat</keyword>
<dbReference type="InterPro" id="IPR015875">
    <property type="entry name" value="IMP_DH/GMP_Rdtase_CS"/>
</dbReference>
<feature type="binding site" description="in other chain" evidence="13 17">
    <location>
        <position position="300"/>
    </location>
    <ligand>
        <name>K(+)</name>
        <dbReference type="ChEBI" id="CHEBI:29103"/>
        <note>ligand shared between two tetrameric partners</note>
    </ligand>
</feature>
<comment type="similarity">
    <text evidence="2 13 19">Belongs to the IMPDH/GMPR family.</text>
</comment>
<dbReference type="PANTHER" id="PTHR11911:SF111">
    <property type="entry name" value="INOSINE-5'-MONOPHOSPHATE DEHYDROGENASE"/>
    <property type="match status" value="1"/>
</dbReference>
<dbReference type="UniPathway" id="UPA00601">
    <property type="reaction ID" value="UER00295"/>
</dbReference>
<evidence type="ECO:0000256" key="4">
    <source>
        <dbReference type="ARBA" id="ARBA00022723"/>
    </source>
</evidence>
<keyword evidence="10 13" id="KW-0520">NAD</keyword>
<reference evidence="22 23" key="1">
    <citation type="submission" date="2020-08" db="EMBL/GenBank/DDBJ databases">
        <title>Genomic Encyclopedia of Type Strains, Phase IV (KMG-IV): sequencing the most valuable type-strain genomes for metagenomic binning, comparative biology and taxonomic classification.</title>
        <authorList>
            <person name="Goeker M."/>
        </authorList>
    </citation>
    <scope>NUCLEOTIDE SEQUENCE [LARGE SCALE GENOMIC DNA]</scope>
    <source>
        <strain evidence="22 23">DSM 12252</strain>
    </source>
</reference>
<comment type="function">
    <text evidence="13">Catalyzes the conversion of inosine 5'-phosphate (IMP) to xanthosine 5'-phosphate (XMP), the first committed and rate-limiting step in the de novo synthesis of guanine nucleotides, and therefore plays an important role in the regulation of cell growth.</text>
</comment>
<comment type="caution">
    <text evidence="22">The sequence shown here is derived from an EMBL/GenBank/DDBJ whole genome shotgun (WGS) entry which is preliminary data.</text>
</comment>
<dbReference type="Pfam" id="PF00571">
    <property type="entry name" value="CBS"/>
    <property type="match status" value="2"/>
</dbReference>
<evidence type="ECO:0000256" key="17">
    <source>
        <dbReference type="PIRSR" id="PIRSR000130-4"/>
    </source>
</evidence>
<evidence type="ECO:0000259" key="21">
    <source>
        <dbReference type="PROSITE" id="PS51371"/>
    </source>
</evidence>
<dbReference type="InterPro" id="IPR001093">
    <property type="entry name" value="IMP_DH_GMPRt"/>
</dbReference>
<dbReference type="PIRSF" id="PIRSF000130">
    <property type="entry name" value="IMPDH"/>
    <property type="match status" value="1"/>
</dbReference>
<dbReference type="CDD" id="cd00381">
    <property type="entry name" value="IMPDH"/>
    <property type="match status" value="1"/>
</dbReference>
<dbReference type="CDD" id="cd04601">
    <property type="entry name" value="CBS_pair_IMPDH"/>
    <property type="match status" value="1"/>
</dbReference>
<keyword evidence="11 18" id="KW-0129">CBS domain</keyword>
<name>A0A7W7YBT7_9BACT</name>
<feature type="binding site" evidence="13 15">
    <location>
        <begin position="338"/>
        <end position="340"/>
    </location>
    <ligand>
        <name>IMP</name>
        <dbReference type="ChEBI" id="CHEBI:58053"/>
    </ligand>
</feature>
<organism evidence="22 23">
    <name type="scientific">Prosthecobacter vanneervenii</name>
    <dbReference type="NCBI Taxonomy" id="48466"/>
    <lineage>
        <taxon>Bacteria</taxon>
        <taxon>Pseudomonadati</taxon>
        <taxon>Verrucomicrobiota</taxon>
        <taxon>Verrucomicrobiia</taxon>
        <taxon>Verrucomicrobiales</taxon>
        <taxon>Verrucomicrobiaceae</taxon>
        <taxon>Prosthecobacter</taxon>
    </lineage>
</organism>
<evidence type="ECO:0000256" key="5">
    <source>
        <dbReference type="ARBA" id="ARBA00022737"/>
    </source>
</evidence>
<feature type="domain" description="CBS" evidence="21">
    <location>
        <begin position="152"/>
        <end position="211"/>
    </location>
</feature>
<evidence type="ECO:0000313" key="22">
    <source>
        <dbReference type="EMBL" id="MBB5033322.1"/>
    </source>
</evidence>
<feature type="binding site" description="in other chain" evidence="13 17">
    <location>
        <position position="302"/>
    </location>
    <ligand>
        <name>K(+)</name>
        <dbReference type="ChEBI" id="CHEBI:29103"/>
        <note>ligand shared between two tetrameric partners</note>
    </ligand>
</feature>
<proteinExistence type="inferred from homology"/>
<evidence type="ECO:0000256" key="8">
    <source>
        <dbReference type="ARBA" id="ARBA00022958"/>
    </source>
</evidence>
<dbReference type="HAMAP" id="MF_01964">
    <property type="entry name" value="IMPDH"/>
    <property type="match status" value="1"/>
</dbReference>
<dbReference type="PROSITE" id="PS00487">
    <property type="entry name" value="IMP_DH_GMP_RED"/>
    <property type="match status" value="1"/>
</dbReference>
<dbReference type="SMART" id="SM01240">
    <property type="entry name" value="IMPDH"/>
    <property type="match status" value="1"/>
</dbReference>
<feature type="binding site" evidence="13 15">
    <location>
        <position position="303"/>
    </location>
    <ligand>
        <name>IMP</name>
        <dbReference type="ChEBI" id="CHEBI:58053"/>
    </ligand>
</feature>
<evidence type="ECO:0000256" key="19">
    <source>
        <dbReference type="RuleBase" id="RU003927"/>
    </source>
</evidence>
<feature type="binding site" evidence="13">
    <location>
        <position position="467"/>
    </location>
    <ligand>
        <name>K(+)</name>
        <dbReference type="ChEBI" id="CHEBI:29103"/>
        <note>ligand shared between two tetrameric partners</note>
    </ligand>
</feature>
<evidence type="ECO:0000256" key="2">
    <source>
        <dbReference type="ARBA" id="ARBA00005502"/>
    </source>
</evidence>
<feature type="binding site" evidence="13 16">
    <location>
        <begin position="298"/>
        <end position="300"/>
    </location>
    <ligand>
        <name>NAD(+)</name>
        <dbReference type="ChEBI" id="CHEBI:57540"/>
    </ligand>
</feature>
<dbReference type="GO" id="GO:0006183">
    <property type="term" value="P:GTP biosynthetic process"/>
    <property type="evidence" value="ECO:0007669"/>
    <property type="project" value="TreeGrafter"/>
</dbReference>
<dbReference type="Gene3D" id="3.20.20.70">
    <property type="entry name" value="Aldolase class I"/>
    <property type="match status" value="1"/>
</dbReference>
<dbReference type="InterPro" id="IPR005990">
    <property type="entry name" value="IMP_DH"/>
</dbReference>
<gene>
    <name evidence="13" type="primary">guaB</name>
    <name evidence="22" type="ORF">HNQ65_002905</name>
</gene>
<dbReference type="RefSeq" id="WP_184340231.1">
    <property type="nucleotide sequence ID" value="NZ_JACHIG010000005.1"/>
</dbReference>
<dbReference type="EMBL" id="JACHIG010000005">
    <property type="protein sequence ID" value="MBB5033322.1"/>
    <property type="molecule type" value="Genomic_DNA"/>
</dbReference>
<protein>
    <recommendedName>
        <fullName evidence="13 20">Inosine-5'-monophosphate dehydrogenase</fullName>
        <shortName evidence="13">IMP dehydrogenase</shortName>
        <shortName evidence="13">IMPD</shortName>
        <shortName evidence="13">IMPDH</shortName>
        <ecNumber evidence="13 20">1.1.1.205</ecNumber>
    </recommendedName>
</protein>